<name>A0A511D9W3_9PSEU</name>
<keyword evidence="1" id="KW-0472">Membrane</keyword>
<feature type="transmembrane region" description="Helical" evidence="1">
    <location>
        <begin position="115"/>
        <end position="134"/>
    </location>
</feature>
<dbReference type="Pfam" id="PF23636">
    <property type="entry name" value="DUF7144"/>
    <property type="match status" value="1"/>
</dbReference>
<keyword evidence="1" id="KW-1133">Transmembrane helix</keyword>
<feature type="domain" description="DUF7144" evidence="2">
    <location>
        <begin position="23"/>
        <end position="136"/>
    </location>
</feature>
<evidence type="ECO:0000256" key="1">
    <source>
        <dbReference type="SAM" id="Phobius"/>
    </source>
</evidence>
<organism evidence="3 4">
    <name type="scientific">Pseudonocardia sulfidoxydans NBRC 16205</name>
    <dbReference type="NCBI Taxonomy" id="1223511"/>
    <lineage>
        <taxon>Bacteria</taxon>
        <taxon>Bacillati</taxon>
        <taxon>Actinomycetota</taxon>
        <taxon>Actinomycetes</taxon>
        <taxon>Pseudonocardiales</taxon>
        <taxon>Pseudonocardiaceae</taxon>
        <taxon>Pseudonocardia</taxon>
    </lineage>
</organism>
<reference evidence="3 4" key="1">
    <citation type="submission" date="2019-07" db="EMBL/GenBank/DDBJ databases">
        <title>Whole genome shotgun sequence of Pseudonocardia sulfidoxydans NBRC 16205.</title>
        <authorList>
            <person name="Hosoyama A."/>
            <person name="Uohara A."/>
            <person name="Ohji S."/>
            <person name="Ichikawa N."/>
        </authorList>
    </citation>
    <scope>NUCLEOTIDE SEQUENCE [LARGE SCALE GENOMIC DNA]</scope>
    <source>
        <strain evidence="3 4">NBRC 16205</strain>
    </source>
</reference>
<accession>A0A511D9W3</accession>
<evidence type="ECO:0000313" key="4">
    <source>
        <dbReference type="Proteomes" id="UP000321685"/>
    </source>
</evidence>
<evidence type="ECO:0000313" key="3">
    <source>
        <dbReference type="EMBL" id="GEL21173.1"/>
    </source>
</evidence>
<dbReference type="AlphaFoldDB" id="A0A511D9W3"/>
<protein>
    <recommendedName>
        <fullName evidence="2">DUF7144 domain-containing protein</fullName>
    </recommendedName>
</protein>
<dbReference type="InterPro" id="IPR055568">
    <property type="entry name" value="DUF7144"/>
</dbReference>
<dbReference type="OrthoDB" id="4482242at2"/>
<keyword evidence="1" id="KW-0812">Transmembrane</keyword>
<dbReference type="EMBL" id="BJVJ01000001">
    <property type="protein sequence ID" value="GEL21173.1"/>
    <property type="molecule type" value="Genomic_DNA"/>
</dbReference>
<dbReference type="Proteomes" id="UP000321685">
    <property type="component" value="Unassembled WGS sequence"/>
</dbReference>
<proteinExistence type="predicted"/>
<gene>
    <name evidence="3" type="ORF">PSU4_01270</name>
</gene>
<evidence type="ECO:0000259" key="2">
    <source>
        <dbReference type="Pfam" id="PF23636"/>
    </source>
</evidence>
<keyword evidence="4" id="KW-1185">Reference proteome</keyword>
<comment type="caution">
    <text evidence="3">The sequence shown here is derived from an EMBL/GenBank/DDBJ whole genome shotgun (WGS) entry which is preliminary data.</text>
</comment>
<feature type="transmembrane region" description="Helical" evidence="1">
    <location>
        <begin position="65"/>
        <end position="85"/>
    </location>
</feature>
<dbReference type="RefSeq" id="WP_147101555.1">
    <property type="nucleotide sequence ID" value="NZ_BJVJ01000001.1"/>
</dbReference>
<sequence>MGMTASAERAAGRRTTQWAEGPILFSGGMLVITGIFQVFTGVMALAHDRIYEGTPGYLFAFDLTVWGWVLFAMAILSIAAGFGALRGLTWARVAGIAAAALSTVVQFMFLPYYPVWSVIVIVVDVLIVWGLASYRRPAV</sequence>
<feature type="transmembrane region" description="Helical" evidence="1">
    <location>
        <begin position="90"/>
        <end position="109"/>
    </location>
</feature>
<feature type="transmembrane region" description="Helical" evidence="1">
    <location>
        <begin position="21"/>
        <end position="45"/>
    </location>
</feature>